<name>F2KM75_PSEBN</name>
<dbReference type="KEGG" id="pba:PSEBR_m1613"/>
<dbReference type="AlphaFoldDB" id="F2KM75"/>
<evidence type="ECO:0000256" key="1">
    <source>
        <dbReference type="SAM" id="MobiDB-lite"/>
    </source>
</evidence>
<protein>
    <submittedName>
        <fullName evidence="2">Uncharacterized protein</fullName>
    </submittedName>
</protein>
<dbReference type="HOGENOM" id="CLU_2754774_0_0_6"/>
<sequence length="70" mass="7529">MSSAGLTEKGKYLFAADRPLLAVHCRSWLLGGQIRCKWLVRSIANESSSQGKYPDVSRSGEVAPASGVFS</sequence>
<evidence type="ECO:0000313" key="2">
    <source>
        <dbReference type="EMBL" id="AEA71618.1"/>
    </source>
</evidence>
<gene>
    <name evidence="2" type="ORF">PSEBR_m1613</name>
</gene>
<dbReference type="Proteomes" id="UP000006692">
    <property type="component" value="Chromosome"/>
</dbReference>
<reference evidence="2 3" key="1">
    <citation type="journal article" date="2011" name="J. Bacteriol.">
        <title>Complete genome sequence of a beneficial plant root-associated bacterium, Pseudomonas brassicacearum.</title>
        <authorList>
            <person name="Ortet P."/>
            <person name="Barakat M."/>
            <person name="Lalaouna D."/>
            <person name="Fochesato S."/>
            <person name="Barbe V."/>
            <person name="Vacherie B."/>
            <person name="Santaella C."/>
            <person name="Heulin T."/>
            <person name="Achouak W."/>
        </authorList>
    </citation>
    <scope>NUCLEOTIDE SEQUENCE [LARGE SCALE GENOMIC DNA]</scope>
    <source>
        <strain evidence="2 3">NFM421</strain>
    </source>
</reference>
<dbReference type="STRING" id="994484.PSEBR_m1613"/>
<reference key="2">
    <citation type="submission" date="2011-03" db="EMBL/GenBank/DDBJ databases">
        <title>Complete Genome Sequence of a beneficial plant roots-associated bacterium Pseudomonas brassicacearum.</title>
        <authorList>
            <person name="Ortet P."/>
            <person name="Barakat M."/>
            <person name="Lalaouna D."/>
            <person name="Fochesato S."/>
            <person name="Barbe V."/>
            <person name="Santaella C."/>
            <person name="Heulin T."/>
            <person name="Achouak W."/>
        </authorList>
    </citation>
    <scope>NUCLEOTIDE SEQUENCE</scope>
    <source>
        <strain>NFM421</strain>
    </source>
</reference>
<evidence type="ECO:0000313" key="3">
    <source>
        <dbReference type="Proteomes" id="UP000006692"/>
    </source>
</evidence>
<dbReference type="EMBL" id="CP002585">
    <property type="protein sequence ID" value="AEA71618.1"/>
    <property type="molecule type" value="Genomic_DNA"/>
</dbReference>
<organism evidence="2 3">
    <name type="scientific">Pseudomonas brassicacearum (strain NFM421)</name>
    <dbReference type="NCBI Taxonomy" id="994484"/>
    <lineage>
        <taxon>Bacteria</taxon>
        <taxon>Pseudomonadati</taxon>
        <taxon>Pseudomonadota</taxon>
        <taxon>Gammaproteobacteria</taxon>
        <taxon>Pseudomonadales</taxon>
        <taxon>Pseudomonadaceae</taxon>
        <taxon>Pseudomonas</taxon>
    </lineage>
</organism>
<accession>F2KM75</accession>
<proteinExistence type="predicted"/>
<feature type="region of interest" description="Disordered" evidence="1">
    <location>
        <begin position="46"/>
        <end position="70"/>
    </location>
</feature>